<dbReference type="Pfam" id="PF06133">
    <property type="entry name" value="Com_YlbF"/>
    <property type="match status" value="1"/>
</dbReference>
<dbReference type="SUPFAM" id="SSF158622">
    <property type="entry name" value="YheA/YmcA-like"/>
    <property type="match status" value="1"/>
</dbReference>
<evidence type="ECO:0000313" key="3">
    <source>
        <dbReference type="Proteomes" id="UP001527882"/>
    </source>
</evidence>
<name>A0ABT4Q985_9BACL</name>
<dbReference type="InterPro" id="IPR023378">
    <property type="entry name" value="YheA/YmcA-like_dom_sf"/>
</dbReference>
<protein>
    <recommendedName>
        <fullName evidence="1">UPF0342 protein O9H85_13560</fullName>
    </recommendedName>
</protein>
<reference evidence="2 3" key="1">
    <citation type="submission" date="2022-12" db="EMBL/GenBank/DDBJ databases">
        <title>Draft genome sequence of Paenibacillus sp. dW9.</title>
        <authorList>
            <person name="Choi E.-W."/>
            <person name="Kim D.-U."/>
        </authorList>
    </citation>
    <scope>NUCLEOTIDE SEQUENCE [LARGE SCALE GENOMIC DNA]</scope>
    <source>
        <strain evidence="3">dW9</strain>
    </source>
</reference>
<dbReference type="EMBL" id="JAQAGZ010000008">
    <property type="protein sequence ID" value="MCZ8513438.1"/>
    <property type="molecule type" value="Genomic_DNA"/>
</dbReference>
<sequence>MNIFDKAHELSRAIRDSAELREYRELRAQIDRDADSKRMLDDFRTRQQELQQKMMAGEMPPKEEMEKMEKLFGVISLNPRVHRLFEAERRLGVIMEDIQRIIAEPLDELMK</sequence>
<dbReference type="HAMAP" id="MF_01526">
    <property type="entry name" value="UPF0342"/>
    <property type="match status" value="1"/>
</dbReference>
<comment type="similarity">
    <text evidence="1">Belongs to the UPF0342 family.</text>
</comment>
<dbReference type="InterPro" id="IPR010368">
    <property type="entry name" value="Com_YlbF"/>
</dbReference>
<dbReference type="Proteomes" id="UP001527882">
    <property type="component" value="Unassembled WGS sequence"/>
</dbReference>
<dbReference type="RefSeq" id="WP_269881962.1">
    <property type="nucleotide sequence ID" value="NZ_JAQAGZ010000008.1"/>
</dbReference>
<evidence type="ECO:0000313" key="2">
    <source>
        <dbReference type="EMBL" id="MCZ8513438.1"/>
    </source>
</evidence>
<proteinExistence type="inferred from homology"/>
<comment type="caution">
    <text evidence="2">The sequence shown here is derived from an EMBL/GenBank/DDBJ whole genome shotgun (WGS) entry which is preliminary data.</text>
</comment>
<keyword evidence="3" id="KW-1185">Reference proteome</keyword>
<evidence type="ECO:0000256" key="1">
    <source>
        <dbReference type="HAMAP-Rule" id="MF_01526"/>
    </source>
</evidence>
<accession>A0ABT4Q985</accession>
<organism evidence="2 3">
    <name type="scientific">Paenibacillus gyeongsangnamensis</name>
    <dbReference type="NCBI Taxonomy" id="3388067"/>
    <lineage>
        <taxon>Bacteria</taxon>
        <taxon>Bacillati</taxon>
        <taxon>Bacillota</taxon>
        <taxon>Bacilli</taxon>
        <taxon>Bacillales</taxon>
        <taxon>Paenibacillaceae</taxon>
        <taxon>Paenibacillus</taxon>
    </lineage>
</organism>
<dbReference type="Gene3D" id="1.20.1500.10">
    <property type="entry name" value="YheA/YmcA-like"/>
    <property type="match status" value="1"/>
</dbReference>
<gene>
    <name evidence="2" type="ORF">O9H85_13560</name>
</gene>